<sequence>MEQQELKFSLAQRATKTQQLNTLVSWLKGKADWQSSSAITTALGLHSRTIRSLANQSDGLIISAQGTPGYKHITNCTIAELEMVMAKLDHATQELAKRVTAIRKRYHARHTA</sequence>
<evidence type="ECO:0000313" key="2">
    <source>
        <dbReference type="Proteomes" id="UP001597297"/>
    </source>
</evidence>
<dbReference type="EMBL" id="JBHUJC010000010">
    <property type="protein sequence ID" value="MFD2275433.1"/>
    <property type="molecule type" value="Genomic_DNA"/>
</dbReference>
<proteinExistence type="predicted"/>
<dbReference type="Proteomes" id="UP001597297">
    <property type="component" value="Unassembled WGS sequence"/>
</dbReference>
<organism evidence="1 2">
    <name type="scientific">Rubritalea spongiae</name>
    <dbReference type="NCBI Taxonomy" id="430797"/>
    <lineage>
        <taxon>Bacteria</taxon>
        <taxon>Pseudomonadati</taxon>
        <taxon>Verrucomicrobiota</taxon>
        <taxon>Verrucomicrobiia</taxon>
        <taxon>Verrucomicrobiales</taxon>
        <taxon>Rubritaleaceae</taxon>
        <taxon>Rubritalea</taxon>
    </lineage>
</organism>
<gene>
    <name evidence="1" type="ORF">ACFSQZ_03035</name>
</gene>
<keyword evidence="2" id="KW-1185">Reference proteome</keyword>
<name>A0ABW5E2C3_9BACT</name>
<dbReference type="RefSeq" id="WP_377092652.1">
    <property type="nucleotide sequence ID" value="NZ_JBHSJM010000001.1"/>
</dbReference>
<protein>
    <submittedName>
        <fullName evidence="1">Uncharacterized protein</fullName>
    </submittedName>
</protein>
<reference evidence="2" key="1">
    <citation type="journal article" date="2019" name="Int. J. Syst. Evol. Microbiol.">
        <title>The Global Catalogue of Microorganisms (GCM) 10K type strain sequencing project: providing services to taxonomists for standard genome sequencing and annotation.</title>
        <authorList>
            <consortium name="The Broad Institute Genomics Platform"/>
            <consortium name="The Broad Institute Genome Sequencing Center for Infectious Disease"/>
            <person name="Wu L."/>
            <person name="Ma J."/>
        </authorList>
    </citation>
    <scope>NUCLEOTIDE SEQUENCE [LARGE SCALE GENOMIC DNA]</scope>
    <source>
        <strain evidence="2">JCM 16545</strain>
    </source>
</reference>
<accession>A0ABW5E2C3</accession>
<comment type="caution">
    <text evidence="1">The sequence shown here is derived from an EMBL/GenBank/DDBJ whole genome shotgun (WGS) entry which is preliminary data.</text>
</comment>
<evidence type="ECO:0000313" key="1">
    <source>
        <dbReference type="EMBL" id="MFD2275433.1"/>
    </source>
</evidence>